<evidence type="ECO:0000256" key="5">
    <source>
        <dbReference type="ARBA" id="ARBA00022840"/>
    </source>
</evidence>
<dbReference type="GO" id="GO:0005524">
    <property type="term" value="F:ATP binding"/>
    <property type="evidence" value="ECO:0007669"/>
    <property type="project" value="UniProtKB-KW"/>
</dbReference>
<dbReference type="CDD" id="cd03232">
    <property type="entry name" value="ABCG_PDR_domain2"/>
    <property type="match status" value="1"/>
</dbReference>
<dbReference type="GO" id="GO:0140359">
    <property type="term" value="F:ABC-type transporter activity"/>
    <property type="evidence" value="ECO:0007669"/>
    <property type="project" value="InterPro"/>
</dbReference>
<keyword evidence="6 8" id="KW-1133">Transmembrane helix</keyword>
<organism evidence="10 11">
    <name type="scientific">Phytophthora cactorum</name>
    <dbReference type="NCBI Taxonomy" id="29920"/>
    <lineage>
        <taxon>Eukaryota</taxon>
        <taxon>Sar</taxon>
        <taxon>Stramenopiles</taxon>
        <taxon>Oomycota</taxon>
        <taxon>Peronosporomycetes</taxon>
        <taxon>Peronosporales</taxon>
        <taxon>Peronosporaceae</taxon>
        <taxon>Phytophthora</taxon>
    </lineage>
</organism>
<evidence type="ECO:0000313" key="11">
    <source>
        <dbReference type="Proteomes" id="UP000251314"/>
    </source>
</evidence>
<dbReference type="Pfam" id="PF01061">
    <property type="entry name" value="ABC2_membrane"/>
    <property type="match status" value="1"/>
</dbReference>
<comment type="caution">
    <text evidence="10">The sequence shown here is derived from an EMBL/GenBank/DDBJ whole genome shotgun (WGS) entry which is preliminary data.</text>
</comment>
<evidence type="ECO:0000256" key="7">
    <source>
        <dbReference type="ARBA" id="ARBA00023136"/>
    </source>
</evidence>
<evidence type="ECO:0000256" key="6">
    <source>
        <dbReference type="ARBA" id="ARBA00022989"/>
    </source>
</evidence>
<evidence type="ECO:0000313" key="10">
    <source>
        <dbReference type="EMBL" id="RAW33676.1"/>
    </source>
</evidence>
<dbReference type="PROSITE" id="PS50893">
    <property type="entry name" value="ABC_TRANSPORTER_2"/>
    <property type="match status" value="1"/>
</dbReference>
<feature type="transmembrane region" description="Helical" evidence="8">
    <location>
        <begin position="363"/>
        <end position="389"/>
    </location>
</feature>
<gene>
    <name evidence="10" type="ORF">PC110_g9986</name>
</gene>
<keyword evidence="11" id="KW-1185">Reference proteome</keyword>
<keyword evidence="7 8" id="KW-0472">Membrane</keyword>
<feature type="domain" description="ABC transporter" evidence="9">
    <location>
        <begin position="524"/>
        <end position="767"/>
    </location>
</feature>
<dbReference type="InterPro" id="IPR003439">
    <property type="entry name" value="ABC_transporter-like_ATP-bd"/>
</dbReference>
<dbReference type="GO" id="GO:0016020">
    <property type="term" value="C:membrane"/>
    <property type="evidence" value="ECO:0007669"/>
    <property type="project" value="UniProtKB-SubCell"/>
</dbReference>
<dbReference type="Pfam" id="PF00005">
    <property type="entry name" value="ABC_tran"/>
    <property type="match status" value="1"/>
</dbReference>
<dbReference type="GO" id="GO:0016887">
    <property type="term" value="F:ATP hydrolysis activity"/>
    <property type="evidence" value="ECO:0007669"/>
    <property type="project" value="InterPro"/>
</dbReference>
<accession>A0A329SCG6</accession>
<dbReference type="InterPro" id="IPR013525">
    <property type="entry name" value="ABC2_TM"/>
</dbReference>
<keyword evidence="2" id="KW-0813">Transport</keyword>
<sequence>MKVLATGNQFHLDKTITLDGTIEYSGKDRNELLEVLPRYVAYANQIDNHYPRLTVWCCAGKRLEPWLTNFALDVMVKKLGLDSCKDTVVGNAMLRGVSGGERKRVTTGEMTVAWKRLQRLDEISTGLDSAATYDICKSTKSVAHNFNSTVVISLLQPSPEVFELFNDVVLLNEGSIMFHGKREEDVPYFERMGFHCPPRKDVADFLLGLGTDKQDVYITGDARSVPYQSADFAKLFMESGFFQKTLQRLDASTDAMVFADPKPFCQTSTEDLATLLQRQEMLTLRDTTYIMGRAVIVIVMGLLYGSAFWQMDDTDSQLMLGLLFSCAMFLSMSQASQVSTCIDARSVFYKQRGANFFRTSAHVLATSLTQIPLSILETVIFGAITYWFGGYVDDVGRFIVFLVTLFLCQMWFTSCFFFLSAASPNLTIARPVMCCPSCCTDYCAEYSQTVGKYTLSVFNLETESTWIWYGWIFLVAGYFISFFCSNLVLEYMRFESPENVALAQNDEAVNDQSAYLSNVVPVTLAFHDLWYSVPLPGGANDEQIDLLKGVSGFALPGTMTALMGSSGAGKTTLMDVIAGRKTGGKIQGKILLNGHPANDLAIRRCTGYCEQMDIHSDSATVREALIFSAMLRQDASISTAQKMESVEECIELLELGPIADKIIRGSSTEQMKRVTIGVELAAQPSIIFMDEPTSGLDARSAKLIMNGVRKIADSGRTIVCTIHQPSTEVFNLFDSLLLLRRGGRMVFFGELGEDSKNLINYFEAYPEVNPIKPGYNPATWMLECIGAGVGGGKGAAAGADPSQPLDFADRFLVSDQKVLMEEDLDQEGVLYPSSHLPELTFDTKRASKSSTQFDLLCRRFFRMY</sequence>
<feature type="transmembrane region" description="Helical" evidence="8">
    <location>
        <begin position="395"/>
        <end position="419"/>
    </location>
</feature>
<dbReference type="InterPro" id="IPR034003">
    <property type="entry name" value="ABCG_PDR_2"/>
</dbReference>
<dbReference type="Gene3D" id="3.40.50.300">
    <property type="entry name" value="P-loop containing nucleotide triphosphate hydrolases"/>
    <property type="match status" value="2"/>
</dbReference>
<keyword evidence="4" id="KW-0547">Nucleotide-binding</keyword>
<evidence type="ECO:0000256" key="8">
    <source>
        <dbReference type="SAM" id="Phobius"/>
    </source>
</evidence>
<name>A0A329SCG6_9STRA</name>
<keyword evidence="3 8" id="KW-0812">Transmembrane</keyword>
<dbReference type="AlphaFoldDB" id="A0A329SCG6"/>
<feature type="transmembrane region" description="Helical" evidence="8">
    <location>
        <begin position="466"/>
        <end position="489"/>
    </location>
</feature>
<dbReference type="InterPro" id="IPR003593">
    <property type="entry name" value="AAA+_ATPase"/>
</dbReference>
<evidence type="ECO:0000256" key="3">
    <source>
        <dbReference type="ARBA" id="ARBA00022692"/>
    </source>
</evidence>
<dbReference type="VEuPathDB" id="FungiDB:PC110_g9986"/>
<feature type="transmembrane region" description="Helical" evidence="8">
    <location>
        <begin position="290"/>
        <end position="309"/>
    </location>
</feature>
<dbReference type="Proteomes" id="UP000251314">
    <property type="component" value="Unassembled WGS sequence"/>
</dbReference>
<reference evidence="10 11" key="1">
    <citation type="submission" date="2018-01" db="EMBL/GenBank/DDBJ databases">
        <title>Draft genome of the strawberry crown rot pathogen Phytophthora cactorum.</title>
        <authorList>
            <person name="Armitage A.D."/>
            <person name="Lysoe E."/>
            <person name="Nellist C.F."/>
            <person name="Harrison R.J."/>
            <person name="Brurberg M.B."/>
        </authorList>
    </citation>
    <scope>NUCLEOTIDE SEQUENCE [LARGE SCALE GENOMIC DNA]</scope>
    <source>
        <strain evidence="10 11">10300</strain>
    </source>
</reference>
<dbReference type="EMBL" id="MJFZ01000229">
    <property type="protein sequence ID" value="RAW33676.1"/>
    <property type="molecule type" value="Genomic_DNA"/>
</dbReference>
<protein>
    <recommendedName>
        <fullName evidence="9">ABC transporter domain-containing protein</fullName>
    </recommendedName>
</protein>
<evidence type="ECO:0000259" key="9">
    <source>
        <dbReference type="PROSITE" id="PS50893"/>
    </source>
</evidence>
<dbReference type="PANTHER" id="PTHR19241">
    <property type="entry name" value="ATP-BINDING CASSETTE TRANSPORTER"/>
    <property type="match status" value="1"/>
</dbReference>
<evidence type="ECO:0000256" key="1">
    <source>
        <dbReference type="ARBA" id="ARBA00004141"/>
    </source>
</evidence>
<dbReference type="FunFam" id="3.40.50.300:FF:000289">
    <property type="entry name" value="ABC transporter G family member 31"/>
    <property type="match status" value="1"/>
</dbReference>
<dbReference type="SMART" id="SM00382">
    <property type="entry name" value="AAA"/>
    <property type="match status" value="1"/>
</dbReference>
<dbReference type="OrthoDB" id="152732at2759"/>
<proteinExistence type="predicted"/>
<comment type="subcellular location">
    <subcellularLocation>
        <location evidence="1">Membrane</location>
        <topology evidence="1">Multi-pass membrane protein</topology>
    </subcellularLocation>
</comment>
<evidence type="ECO:0000256" key="4">
    <source>
        <dbReference type="ARBA" id="ARBA00022741"/>
    </source>
</evidence>
<dbReference type="InterPro" id="IPR027417">
    <property type="entry name" value="P-loop_NTPase"/>
</dbReference>
<keyword evidence="5" id="KW-0067">ATP-binding</keyword>
<dbReference type="SUPFAM" id="SSF52540">
    <property type="entry name" value="P-loop containing nucleoside triphosphate hydrolases"/>
    <property type="match status" value="2"/>
</dbReference>
<evidence type="ECO:0000256" key="2">
    <source>
        <dbReference type="ARBA" id="ARBA00022448"/>
    </source>
</evidence>